<evidence type="ECO:0000256" key="1">
    <source>
        <dbReference type="ARBA" id="ARBA00022516"/>
    </source>
</evidence>
<reference evidence="10 11" key="1">
    <citation type="journal article" date="2023" name="ISME J.">
        <title>Cultivation and genomic characterization of novel and ubiquitous marine nitrite-oxidizing bacteria from the Nitrospirales.</title>
        <authorList>
            <person name="Mueller A.J."/>
            <person name="Daebeler A."/>
            <person name="Herbold C.W."/>
            <person name="Kirkegaard R.H."/>
            <person name="Daims H."/>
        </authorList>
    </citation>
    <scope>NUCLEOTIDE SEQUENCE [LARGE SCALE GENOMIC DNA]</scope>
    <source>
        <strain evidence="10 11">EB</strain>
    </source>
</reference>
<dbReference type="GO" id="GO:0103118">
    <property type="term" value="F:UDP-3-O-[(3R)-3-hydroxyacyl]-glucosamine N-acyltransferase activity"/>
    <property type="evidence" value="ECO:0007669"/>
    <property type="project" value="UniProtKB-EC"/>
</dbReference>
<keyword evidence="5 7" id="KW-0443">Lipid metabolism</keyword>
<proteinExistence type="inferred from homology"/>
<accession>A0ABU3K4I1</accession>
<keyword evidence="4 7" id="KW-0677">Repeat</keyword>
<protein>
    <recommendedName>
        <fullName evidence="7">UDP-3-O-acylglucosamine N-acyltransferase</fullName>
        <ecNumber evidence="7">2.3.1.191</ecNumber>
    </recommendedName>
</protein>
<dbReference type="InterPro" id="IPR007691">
    <property type="entry name" value="LpxD"/>
</dbReference>
<keyword evidence="6 7" id="KW-0012">Acyltransferase</keyword>
<sequence>MKQSASSAISLTILAEAIGAQIHGKDDIFISGVNNLEGGKPGDLAYLEKERFLETALHSKASAIIVSKHYTQLPCPQLVVKNPQFAFVQIINQFFAQDQPAPGIAKEVWKGPEVSIGRDVSIGPFVTLGARARIGDRVTLYPGVSVGEDVTIGHDTVLYPRVTILDRCSVGNHVIIHSGTVIGSDGFGYLQHEGQHVKIPQRGTVIIEDDVELGANVTIDRATFGQTHIKRGCKIDNQVQIAHNVIMDEHCIIVAQVGIAGSTQLGKHVIIGGQAGLIDHLTIGDGAMIAAGAGIEKSVEPGAIMSGWPAKRHEVSLRTHVLVQRLPELHQQVANLEKRLATLENTKPSAKNSKTKKR</sequence>
<keyword evidence="11" id="KW-1185">Reference proteome</keyword>
<dbReference type="CDD" id="cd03352">
    <property type="entry name" value="LbH_LpxD"/>
    <property type="match status" value="1"/>
</dbReference>
<dbReference type="Gene3D" id="3.40.1390.10">
    <property type="entry name" value="MurE/MurF, N-terminal domain"/>
    <property type="match status" value="1"/>
</dbReference>
<feature type="coiled-coil region" evidence="8">
    <location>
        <begin position="326"/>
        <end position="353"/>
    </location>
</feature>
<dbReference type="Gene3D" id="2.160.10.10">
    <property type="entry name" value="Hexapeptide repeat proteins"/>
    <property type="match status" value="1"/>
</dbReference>
<keyword evidence="1 7" id="KW-0444">Lipid biosynthesis</keyword>
<dbReference type="Pfam" id="PF14602">
    <property type="entry name" value="Hexapep_2"/>
    <property type="match status" value="1"/>
</dbReference>
<name>A0ABU3K4I1_9BACT</name>
<keyword evidence="2 7" id="KW-0441">Lipid A biosynthesis</keyword>
<dbReference type="PROSITE" id="PS00101">
    <property type="entry name" value="HEXAPEP_TRANSFERASES"/>
    <property type="match status" value="2"/>
</dbReference>
<dbReference type="NCBIfam" id="NF002060">
    <property type="entry name" value="PRK00892.1"/>
    <property type="match status" value="1"/>
</dbReference>
<keyword evidence="3 7" id="KW-0808">Transferase</keyword>
<dbReference type="PANTHER" id="PTHR43378:SF2">
    <property type="entry name" value="UDP-3-O-ACYLGLUCOSAMINE N-ACYLTRANSFERASE 1, MITOCHONDRIAL-RELATED"/>
    <property type="match status" value="1"/>
</dbReference>
<comment type="subunit">
    <text evidence="7">Homotrimer.</text>
</comment>
<evidence type="ECO:0000256" key="6">
    <source>
        <dbReference type="ARBA" id="ARBA00023315"/>
    </source>
</evidence>
<comment type="catalytic activity">
    <reaction evidence="7">
        <text>a UDP-3-O-[(3R)-3-hydroxyacyl]-alpha-D-glucosamine + a (3R)-hydroxyacyl-[ACP] = a UDP-2-N,3-O-bis[(3R)-3-hydroxyacyl]-alpha-D-glucosamine + holo-[ACP] + H(+)</text>
        <dbReference type="Rhea" id="RHEA:53836"/>
        <dbReference type="Rhea" id="RHEA-COMP:9685"/>
        <dbReference type="Rhea" id="RHEA-COMP:9945"/>
        <dbReference type="ChEBI" id="CHEBI:15378"/>
        <dbReference type="ChEBI" id="CHEBI:64479"/>
        <dbReference type="ChEBI" id="CHEBI:78827"/>
        <dbReference type="ChEBI" id="CHEBI:137740"/>
        <dbReference type="ChEBI" id="CHEBI:137748"/>
        <dbReference type="EC" id="2.3.1.191"/>
    </reaction>
</comment>
<evidence type="ECO:0000313" key="11">
    <source>
        <dbReference type="Proteomes" id="UP001250932"/>
    </source>
</evidence>
<dbReference type="InterPro" id="IPR018357">
    <property type="entry name" value="Hexapep_transf_CS"/>
</dbReference>
<dbReference type="RefSeq" id="WP_313831627.1">
    <property type="nucleotide sequence ID" value="NZ_JAQOUE010000001.1"/>
</dbReference>
<comment type="caution">
    <text evidence="10">The sequence shown here is derived from an EMBL/GenBank/DDBJ whole genome shotgun (WGS) entry which is preliminary data.</text>
</comment>
<feature type="domain" description="UDP-3-O-[3-hydroxymyristoyl] glucosamine N-acyltransferase non-repeat region" evidence="9">
    <location>
        <begin position="28"/>
        <end position="92"/>
    </location>
</feature>
<evidence type="ECO:0000256" key="2">
    <source>
        <dbReference type="ARBA" id="ARBA00022556"/>
    </source>
</evidence>
<organism evidence="10 11">
    <name type="scientific">Candidatus Nitronereus thalassa</name>
    <dbReference type="NCBI Taxonomy" id="3020898"/>
    <lineage>
        <taxon>Bacteria</taxon>
        <taxon>Pseudomonadati</taxon>
        <taxon>Nitrospirota</taxon>
        <taxon>Nitrospiria</taxon>
        <taxon>Nitrospirales</taxon>
        <taxon>Nitrospiraceae</taxon>
        <taxon>Candidatus Nitronereus</taxon>
    </lineage>
</organism>
<gene>
    <name evidence="7 10" type="primary">lpxD</name>
    <name evidence="10" type="ORF">PPG34_02850</name>
</gene>
<dbReference type="InterPro" id="IPR001451">
    <property type="entry name" value="Hexapep"/>
</dbReference>
<evidence type="ECO:0000256" key="5">
    <source>
        <dbReference type="ARBA" id="ARBA00023098"/>
    </source>
</evidence>
<dbReference type="PANTHER" id="PTHR43378">
    <property type="entry name" value="UDP-3-O-ACYLGLUCOSAMINE N-ACYLTRANSFERASE"/>
    <property type="match status" value="1"/>
</dbReference>
<dbReference type="EC" id="2.3.1.191" evidence="7"/>
<feature type="active site" description="Proton acceptor" evidence="7">
    <location>
        <position position="243"/>
    </location>
</feature>
<evidence type="ECO:0000256" key="3">
    <source>
        <dbReference type="ARBA" id="ARBA00022679"/>
    </source>
</evidence>
<evidence type="ECO:0000313" key="10">
    <source>
        <dbReference type="EMBL" id="MDT7041272.1"/>
    </source>
</evidence>
<dbReference type="NCBIfam" id="TIGR01853">
    <property type="entry name" value="lipid_A_lpxD"/>
    <property type="match status" value="1"/>
</dbReference>
<dbReference type="InterPro" id="IPR011004">
    <property type="entry name" value="Trimer_LpxA-like_sf"/>
</dbReference>
<evidence type="ECO:0000256" key="4">
    <source>
        <dbReference type="ARBA" id="ARBA00022737"/>
    </source>
</evidence>
<evidence type="ECO:0000256" key="8">
    <source>
        <dbReference type="SAM" id="Coils"/>
    </source>
</evidence>
<comment type="pathway">
    <text evidence="7">Bacterial outer membrane biogenesis; LPS lipid A biosynthesis.</text>
</comment>
<dbReference type="Pfam" id="PF04613">
    <property type="entry name" value="LpxD"/>
    <property type="match status" value="1"/>
</dbReference>
<dbReference type="Pfam" id="PF00132">
    <property type="entry name" value="Hexapep"/>
    <property type="match status" value="2"/>
</dbReference>
<dbReference type="HAMAP" id="MF_00523">
    <property type="entry name" value="LpxD"/>
    <property type="match status" value="1"/>
</dbReference>
<dbReference type="SUPFAM" id="SSF51161">
    <property type="entry name" value="Trimeric LpxA-like enzymes"/>
    <property type="match status" value="1"/>
</dbReference>
<evidence type="ECO:0000259" key="9">
    <source>
        <dbReference type="Pfam" id="PF04613"/>
    </source>
</evidence>
<keyword evidence="8" id="KW-0175">Coiled coil</keyword>
<evidence type="ECO:0000256" key="7">
    <source>
        <dbReference type="HAMAP-Rule" id="MF_00523"/>
    </source>
</evidence>
<dbReference type="Proteomes" id="UP001250932">
    <property type="component" value="Unassembled WGS sequence"/>
</dbReference>
<comment type="function">
    <text evidence="7">Catalyzes the N-acylation of UDP-3-O-acylglucosamine using 3-hydroxyacyl-ACP as the acyl donor. Is involved in the biosynthesis of lipid A, a phosphorylated glycolipid that anchors the lipopolysaccharide to the outer membrane of the cell.</text>
</comment>
<dbReference type="EMBL" id="JAQOUE010000001">
    <property type="protein sequence ID" value="MDT7041272.1"/>
    <property type="molecule type" value="Genomic_DNA"/>
</dbReference>
<comment type="similarity">
    <text evidence="7">Belongs to the transferase hexapeptide repeat family. LpxD subfamily.</text>
</comment>
<dbReference type="InterPro" id="IPR020573">
    <property type="entry name" value="UDP_GlcNAc_AcTrfase_non-rep"/>
</dbReference>